<sequence>MREQGTMDFNSCGLELFHQHYGDGSASESHEAHHAQANDAPSSHQLDNGPLHTLARSNSLPARLGPSPTVTSPSPRPRLNIGGGPGSAPPDASDIADRHSGVERPAVERAGIPAAHEHRVDIDDERGSVSPSAANGNRPWASSALRTAKALVKMSDAGTLLSRADDREFIAGLRAPSNGAAGDGPKLDRLTAHVGELKARIGEAGLEDALAARFTKRLDEVGVTLNALRTDRPLHERAAKIAGLHMLLAPLPLAIPLMTKPRQQKTEAEIAALMAKAMVEAIGMIRTPTTDDNLLKDRAMARYYANMVQAIEFALPTFVSSLRFLNSNAAFNIAAGAVSTGALFGGFLSEEIRQKFNVWRSGSANPHLHRAGRSLSAETKAALEAVRAAAESDGQSLNDAKAAFLANGSHELSPHVGKQVAIAVNAYQRLADELADCIGLPPAASPAENRDRSAKLALALFSTAVCVATTVLMLPDKIGTVDLASDAAFTSALMFSLMADKNVSRKDALEEFKTFVGLSLVMLAVLAVNKAANDFIEDGVSGLMVGSIAMTALNLTVPGPVGHAAAQAIETLMSLKPADLMAGLRNIGDRVFQMFCGQTPTQNPSSVRIEELPADIDGGLPA</sequence>
<name>A0A2N7VXZ7_9BURK</name>
<keyword evidence="3" id="KW-1185">Reference proteome</keyword>
<reference evidence="2 3" key="1">
    <citation type="submission" date="2018-01" db="EMBL/GenBank/DDBJ databases">
        <title>Whole genome analyses suggest that Burkholderia sensu lato contains two further novel genera in the rhizoxinica-symbiotica group Mycetohabitans gen. nov., and Trinickia gen. nov.: implications for the evolution of diazotrophy and nodulation in the Burkholderiaceae.</title>
        <authorList>
            <person name="Estrada-de los Santos P."/>
            <person name="Palmer M."/>
            <person name="Chavez-Ramirez B."/>
            <person name="Beukes C."/>
            <person name="Steenkamp E.T."/>
            <person name="Hirsch A.M."/>
            <person name="Manyaka P."/>
            <person name="Maluk M."/>
            <person name="Lafos M."/>
            <person name="Crook M."/>
            <person name="Gross E."/>
            <person name="Simon M.F."/>
            <person name="Bueno dos Reis Junior F."/>
            <person name="Poole P.S."/>
            <person name="Venter S.N."/>
            <person name="James E.K."/>
        </authorList>
    </citation>
    <scope>NUCLEOTIDE SEQUENCE [LARGE SCALE GENOMIC DNA]</scope>
    <source>
        <strain evidence="2 3">GIMN1.004</strain>
    </source>
</reference>
<proteinExistence type="predicted"/>
<dbReference type="EMBL" id="PNYA01000004">
    <property type="protein sequence ID" value="PMS22027.1"/>
    <property type="molecule type" value="Genomic_DNA"/>
</dbReference>
<gene>
    <name evidence="2" type="ORF">C0Z18_05775</name>
</gene>
<evidence type="ECO:0000256" key="1">
    <source>
        <dbReference type="SAM" id="MobiDB-lite"/>
    </source>
</evidence>
<feature type="compositionally biased region" description="Basic and acidic residues" evidence="1">
    <location>
        <begin position="115"/>
        <end position="127"/>
    </location>
</feature>
<accession>A0A2N7VXZ7</accession>
<dbReference type="AlphaFoldDB" id="A0A2N7VXZ7"/>
<evidence type="ECO:0000313" key="2">
    <source>
        <dbReference type="EMBL" id="PMS22027.1"/>
    </source>
</evidence>
<feature type="compositionally biased region" description="Basic and acidic residues" evidence="1">
    <location>
        <begin position="95"/>
        <end position="107"/>
    </location>
</feature>
<organism evidence="2 3">
    <name type="scientific">Trinickia dabaoshanensis</name>
    <dbReference type="NCBI Taxonomy" id="564714"/>
    <lineage>
        <taxon>Bacteria</taxon>
        <taxon>Pseudomonadati</taxon>
        <taxon>Pseudomonadota</taxon>
        <taxon>Betaproteobacteria</taxon>
        <taxon>Burkholderiales</taxon>
        <taxon>Burkholderiaceae</taxon>
        <taxon>Trinickia</taxon>
    </lineage>
</organism>
<protein>
    <submittedName>
        <fullName evidence="2">Type III effector protein</fullName>
    </submittedName>
</protein>
<evidence type="ECO:0000313" key="3">
    <source>
        <dbReference type="Proteomes" id="UP000235616"/>
    </source>
</evidence>
<comment type="caution">
    <text evidence="2">The sequence shown here is derived from an EMBL/GenBank/DDBJ whole genome shotgun (WGS) entry which is preliminary data.</text>
</comment>
<dbReference type="Proteomes" id="UP000235616">
    <property type="component" value="Unassembled WGS sequence"/>
</dbReference>
<feature type="region of interest" description="Disordered" evidence="1">
    <location>
        <begin position="22"/>
        <end position="140"/>
    </location>
</feature>